<keyword evidence="2" id="KW-1185">Reference proteome</keyword>
<accession>A0A8J8NRL9</accession>
<protein>
    <submittedName>
        <fullName evidence="1">Uncharacterized protein</fullName>
    </submittedName>
</protein>
<dbReference type="EMBL" id="RRYP01007686">
    <property type="protein sequence ID" value="TNV80311.1"/>
    <property type="molecule type" value="Genomic_DNA"/>
</dbReference>
<name>A0A8J8NRL9_HALGN</name>
<reference evidence="1" key="1">
    <citation type="submission" date="2019-06" db="EMBL/GenBank/DDBJ databases">
        <authorList>
            <person name="Zheng W."/>
        </authorList>
    </citation>
    <scope>NUCLEOTIDE SEQUENCE</scope>
    <source>
        <strain evidence="1">QDHG01</strain>
    </source>
</reference>
<gene>
    <name evidence="1" type="ORF">FGO68_gene12178</name>
</gene>
<evidence type="ECO:0000313" key="1">
    <source>
        <dbReference type="EMBL" id="TNV80311.1"/>
    </source>
</evidence>
<proteinExistence type="predicted"/>
<organism evidence="1 2">
    <name type="scientific">Halteria grandinella</name>
    <dbReference type="NCBI Taxonomy" id="5974"/>
    <lineage>
        <taxon>Eukaryota</taxon>
        <taxon>Sar</taxon>
        <taxon>Alveolata</taxon>
        <taxon>Ciliophora</taxon>
        <taxon>Intramacronucleata</taxon>
        <taxon>Spirotrichea</taxon>
        <taxon>Stichotrichia</taxon>
        <taxon>Sporadotrichida</taxon>
        <taxon>Halteriidae</taxon>
        <taxon>Halteria</taxon>
    </lineage>
</organism>
<comment type="caution">
    <text evidence="1">The sequence shown here is derived from an EMBL/GenBank/DDBJ whole genome shotgun (WGS) entry which is preliminary data.</text>
</comment>
<dbReference type="AlphaFoldDB" id="A0A8J8NRL9"/>
<sequence length="67" mass="7713">MYQRKFSRELCENYQQISSSEFVSAVDISNMREHYGPSSISLLSPSAQFQFKIKPSSRSQLVLISSY</sequence>
<dbReference type="Proteomes" id="UP000785679">
    <property type="component" value="Unassembled WGS sequence"/>
</dbReference>
<evidence type="ECO:0000313" key="2">
    <source>
        <dbReference type="Proteomes" id="UP000785679"/>
    </source>
</evidence>